<dbReference type="Proteomes" id="UP000499080">
    <property type="component" value="Unassembled WGS sequence"/>
</dbReference>
<feature type="region of interest" description="Disordered" evidence="1">
    <location>
        <begin position="52"/>
        <end position="78"/>
    </location>
</feature>
<keyword evidence="3" id="KW-1185">Reference proteome</keyword>
<name>A0A4Y2LEX3_ARAVE</name>
<gene>
    <name evidence="2" type="ORF">AVEN_215472_1</name>
</gene>
<reference evidence="2 3" key="1">
    <citation type="journal article" date="2019" name="Sci. Rep.">
        <title>Orb-weaving spider Araneus ventricosus genome elucidates the spidroin gene catalogue.</title>
        <authorList>
            <person name="Kono N."/>
            <person name="Nakamura H."/>
            <person name="Ohtoshi R."/>
            <person name="Moran D.A.P."/>
            <person name="Shinohara A."/>
            <person name="Yoshida Y."/>
            <person name="Fujiwara M."/>
            <person name="Mori M."/>
            <person name="Tomita M."/>
            <person name="Arakawa K."/>
        </authorList>
    </citation>
    <scope>NUCLEOTIDE SEQUENCE [LARGE SCALE GENOMIC DNA]</scope>
</reference>
<proteinExistence type="predicted"/>
<evidence type="ECO:0000256" key="1">
    <source>
        <dbReference type="SAM" id="MobiDB-lite"/>
    </source>
</evidence>
<accession>A0A4Y2LEX3</accession>
<feature type="compositionally biased region" description="Polar residues" evidence="1">
    <location>
        <begin position="65"/>
        <end position="75"/>
    </location>
</feature>
<dbReference type="EMBL" id="BGPR01005686">
    <property type="protein sequence ID" value="GBN12493.1"/>
    <property type="molecule type" value="Genomic_DNA"/>
</dbReference>
<evidence type="ECO:0000313" key="2">
    <source>
        <dbReference type="EMBL" id="GBN12493.1"/>
    </source>
</evidence>
<sequence>MRLNIPPEVNHRVHPITHFLFLSSHIMRTYRNRSQRPEKILSLQNQFRRIAERKSADGKKGGSAQAENQESSNTKLAEKYRLKCVG</sequence>
<organism evidence="2 3">
    <name type="scientific">Araneus ventricosus</name>
    <name type="common">Orbweaver spider</name>
    <name type="synonym">Epeira ventricosa</name>
    <dbReference type="NCBI Taxonomy" id="182803"/>
    <lineage>
        <taxon>Eukaryota</taxon>
        <taxon>Metazoa</taxon>
        <taxon>Ecdysozoa</taxon>
        <taxon>Arthropoda</taxon>
        <taxon>Chelicerata</taxon>
        <taxon>Arachnida</taxon>
        <taxon>Araneae</taxon>
        <taxon>Araneomorphae</taxon>
        <taxon>Entelegynae</taxon>
        <taxon>Araneoidea</taxon>
        <taxon>Araneidae</taxon>
        <taxon>Araneus</taxon>
    </lineage>
</organism>
<evidence type="ECO:0000313" key="3">
    <source>
        <dbReference type="Proteomes" id="UP000499080"/>
    </source>
</evidence>
<protein>
    <submittedName>
        <fullName evidence="2">Uncharacterized protein</fullName>
    </submittedName>
</protein>
<comment type="caution">
    <text evidence="2">The sequence shown here is derived from an EMBL/GenBank/DDBJ whole genome shotgun (WGS) entry which is preliminary data.</text>
</comment>
<dbReference type="AlphaFoldDB" id="A0A4Y2LEX3"/>